<dbReference type="InterPro" id="IPR029044">
    <property type="entry name" value="Nucleotide-diphossugar_trans"/>
</dbReference>
<dbReference type="Pfam" id="PF20058">
    <property type="entry name" value="DUF6457"/>
    <property type="match status" value="1"/>
</dbReference>
<proteinExistence type="predicted"/>
<name>A0A5C8I1P7_9MICO</name>
<gene>
    <name evidence="4" type="ORF">FVP77_06090</name>
</gene>
<organism evidence="4 5">
    <name type="scientific">Microbacterium hatanonis</name>
    <dbReference type="NCBI Taxonomy" id="404366"/>
    <lineage>
        <taxon>Bacteria</taxon>
        <taxon>Bacillati</taxon>
        <taxon>Actinomycetota</taxon>
        <taxon>Actinomycetes</taxon>
        <taxon>Micrococcales</taxon>
        <taxon>Microbacteriaceae</taxon>
        <taxon>Microbacterium</taxon>
    </lineage>
</organism>
<dbReference type="EMBL" id="VRSV01000001">
    <property type="protein sequence ID" value="TXK13008.1"/>
    <property type="molecule type" value="Genomic_DNA"/>
</dbReference>
<comment type="caution">
    <text evidence="4">The sequence shown here is derived from an EMBL/GenBank/DDBJ whole genome shotgun (WGS) entry which is preliminary data.</text>
</comment>
<feature type="domain" description="MobA-like NTP transferase" evidence="2">
    <location>
        <begin position="6"/>
        <end position="159"/>
    </location>
</feature>
<evidence type="ECO:0000313" key="4">
    <source>
        <dbReference type="EMBL" id="TXK13008.1"/>
    </source>
</evidence>
<dbReference type="AlphaFoldDB" id="A0A5C8I1P7"/>
<dbReference type="OrthoDB" id="4408226at2"/>
<dbReference type="PANTHER" id="PTHR19136:SF81">
    <property type="entry name" value="MOLYBDENUM COFACTOR GUANYLYLTRANSFERASE"/>
    <property type="match status" value="1"/>
</dbReference>
<dbReference type="InterPro" id="IPR045598">
    <property type="entry name" value="DUF6457"/>
</dbReference>
<dbReference type="GO" id="GO:0016779">
    <property type="term" value="F:nucleotidyltransferase activity"/>
    <property type="evidence" value="ECO:0007669"/>
    <property type="project" value="UniProtKB-ARBA"/>
</dbReference>
<dbReference type="RefSeq" id="WP_147893695.1">
    <property type="nucleotide sequence ID" value="NZ_BAAANR010000001.1"/>
</dbReference>
<accession>A0A5C8I1P7</accession>
<feature type="domain" description="DUF6457" evidence="3">
    <location>
        <begin position="205"/>
        <end position="283"/>
    </location>
</feature>
<evidence type="ECO:0000313" key="5">
    <source>
        <dbReference type="Proteomes" id="UP000321034"/>
    </source>
</evidence>
<dbReference type="InterPro" id="IPR025877">
    <property type="entry name" value="MobA-like_NTP_Trfase"/>
</dbReference>
<protein>
    <submittedName>
        <fullName evidence="4">NTP transferase domain-containing protein</fullName>
    </submittedName>
</protein>
<dbReference type="Gene3D" id="3.90.550.10">
    <property type="entry name" value="Spore Coat Polysaccharide Biosynthesis Protein SpsA, Chain A"/>
    <property type="match status" value="1"/>
</dbReference>
<evidence type="ECO:0000259" key="3">
    <source>
        <dbReference type="Pfam" id="PF20058"/>
    </source>
</evidence>
<dbReference type="SUPFAM" id="SSF53448">
    <property type="entry name" value="Nucleotide-diphospho-sugar transferases"/>
    <property type="match status" value="1"/>
</dbReference>
<keyword evidence="5" id="KW-1185">Reference proteome</keyword>
<reference evidence="4 5" key="1">
    <citation type="submission" date="2019-08" db="EMBL/GenBank/DDBJ databases">
        <authorList>
            <person name="Dong K."/>
        </authorList>
    </citation>
    <scope>NUCLEOTIDE SEQUENCE [LARGE SCALE GENOMIC DNA]</scope>
    <source>
        <strain evidence="4 5">JCM14558</strain>
    </source>
</reference>
<evidence type="ECO:0000259" key="2">
    <source>
        <dbReference type="Pfam" id="PF12804"/>
    </source>
</evidence>
<keyword evidence="1 4" id="KW-0808">Transferase</keyword>
<dbReference type="PANTHER" id="PTHR19136">
    <property type="entry name" value="MOLYBDENUM COFACTOR GUANYLYLTRANSFERASE"/>
    <property type="match status" value="1"/>
</dbReference>
<dbReference type="Proteomes" id="UP000321034">
    <property type="component" value="Unassembled WGS sequence"/>
</dbReference>
<dbReference type="Pfam" id="PF12804">
    <property type="entry name" value="NTP_transf_3"/>
    <property type="match status" value="1"/>
</dbReference>
<sequence length="286" mass="29390">MTRIAAIILAGGRGSRMGGIAKPLLEMGGSTLLGRAVDAAHAVGCDAIVVVGPRVEGLRRVRWAREDPPFGGPVAALAAALPLVAAERVLVLPADLVSPRDAARALVDAGRDGDGVCLVDDDGREQWLTGLYRTAALSERLAAFGDGVEGLPARRLLDALRVARVGAGAAAAADVDTWDHLREARRRVGAGTETTMADSSSRTLPPEALDAWASVLRDRFGLSEDDLPIALILDLARDVANGVARPAAPFSAYVAGLVAGRAGGSPEQVRAAVAEITRLAAAHGAG</sequence>
<evidence type="ECO:0000256" key="1">
    <source>
        <dbReference type="ARBA" id="ARBA00022679"/>
    </source>
</evidence>